<comment type="caution">
    <text evidence="10">The sequence shown here is derived from an EMBL/GenBank/DDBJ whole genome shotgun (WGS) entry which is preliminary data.</text>
</comment>
<dbReference type="GO" id="GO:0005975">
    <property type="term" value="P:carbohydrate metabolic process"/>
    <property type="evidence" value="ECO:0007669"/>
    <property type="project" value="InterPro"/>
</dbReference>
<comment type="similarity">
    <text evidence="2 9">Belongs to the gluconokinase GntK/GntV family.</text>
</comment>
<dbReference type="InterPro" id="IPR027417">
    <property type="entry name" value="P-loop_NTPase"/>
</dbReference>
<organism evidence="10 11">
    <name type="scientific">Microbacterium mangrovi</name>
    <dbReference type="NCBI Taxonomy" id="1348253"/>
    <lineage>
        <taxon>Bacteria</taxon>
        <taxon>Bacillati</taxon>
        <taxon>Actinomycetota</taxon>
        <taxon>Actinomycetes</taxon>
        <taxon>Micrococcales</taxon>
        <taxon>Microbacteriaceae</taxon>
        <taxon>Microbacterium</taxon>
    </lineage>
</organism>
<dbReference type="SUPFAM" id="SSF52540">
    <property type="entry name" value="P-loop containing nucleoside triphosphate hydrolases"/>
    <property type="match status" value="1"/>
</dbReference>
<evidence type="ECO:0000256" key="9">
    <source>
        <dbReference type="RuleBase" id="RU363066"/>
    </source>
</evidence>
<evidence type="ECO:0000256" key="4">
    <source>
        <dbReference type="ARBA" id="ARBA00022679"/>
    </source>
</evidence>
<dbReference type="Gene3D" id="3.40.50.300">
    <property type="entry name" value="P-loop containing nucleotide triphosphate hydrolases"/>
    <property type="match status" value="1"/>
</dbReference>
<dbReference type="EMBL" id="JTDK01000006">
    <property type="protein sequence ID" value="KHK98495.1"/>
    <property type="molecule type" value="Genomic_DNA"/>
</dbReference>
<dbReference type="Pfam" id="PF01202">
    <property type="entry name" value="SKI"/>
    <property type="match status" value="1"/>
</dbReference>
<dbReference type="RefSeq" id="WP_039397057.1">
    <property type="nucleotide sequence ID" value="NZ_JTDK01000006.1"/>
</dbReference>
<dbReference type="CDD" id="cd02021">
    <property type="entry name" value="GntK"/>
    <property type="match status" value="1"/>
</dbReference>
<dbReference type="AlphaFoldDB" id="A0A0B2A5Y6"/>
<dbReference type="GO" id="GO:0046316">
    <property type="term" value="F:gluconokinase activity"/>
    <property type="evidence" value="ECO:0007669"/>
    <property type="project" value="UniProtKB-EC"/>
</dbReference>
<proteinExistence type="inferred from homology"/>
<evidence type="ECO:0000256" key="8">
    <source>
        <dbReference type="ARBA" id="ARBA00048090"/>
    </source>
</evidence>
<evidence type="ECO:0000256" key="3">
    <source>
        <dbReference type="ARBA" id="ARBA00012054"/>
    </source>
</evidence>
<name>A0A0B2A5Y6_9MICO</name>
<gene>
    <name evidence="10" type="ORF">LK09_05760</name>
</gene>
<keyword evidence="6 9" id="KW-0418">Kinase</keyword>
<dbReference type="GO" id="GO:0005737">
    <property type="term" value="C:cytoplasm"/>
    <property type="evidence" value="ECO:0007669"/>
    <property type="project" value="TreeGrafter"/>
</dbReference>
<protein>
    <recommendedName>
        <fullName evidence="3 9">Gluconokinase</fullName>
        <ecNumber evidence="3 9">2.7.1.12</ecNumber>
    </recommendedName>
</protein>
<dbReference type="NCBIfam" id="TIGR01313">
    <property type="entry name" value="therm_gnt_kin"/>
    <property type="match status" value="1"/>
</dbReference>
<dbReference type="STRING" id="1348253.LK09_05760"/>
<keyword evidence="5 9" id="KW-0547">Nucleotide-binding</keyword>
<comment type="catalytic activity">
    <reaction evidence="8 9">
        <text>D-gluconate + ATP = 6-phospho-D-gluconate + ADP + H(+)</text>
        <dbReference type="Rhea" id="RHEA:19433"/>
        <dbReference type="ChEBI" id="CHEBI:15378"/>
        <dbReference type="ChEBI" id="CHEBI:18391"/>
        <dbReference type="ChEBI" id="CHEBI:30616"/>
        <dbReference type="ChEBI" id="CHEBI:58759"/>
        <dbReference type="ChEBI" id="CHEBI:456216"/>
        <dbReference type="EC" id="2.7.1.12"/>
    </reaction>
</comment>
<evidence type="ECO:0000256" key="7">
    <source>
        <dbReference type="ARBA" id="ARBA00022840"/>
    </source>
</evidence>
<evidence type="ECO:0000313" key="11">
    <source>
        <dbReference type="Proteomes" id="UP000031030"/>
    </source>
</evidence>
<keyword evidence="11" id="KW-1185">Reference proteome</keyword>
<evidence type="ECO:0000256" key="5">
    <source>
        <dbReference type="ARBA" id="ARBA00022741"/>
    </source>
</evidence>
<evidence type="ECO:0000313" key="10">
    <source>
        <dbReference type="EMBL" id="KHK98495.1"/>
    </source>
</evidence>
<dbReference type="PANTHER" id="PTHR43442">
    <property type="entry name" value="GLUCONOKINASE-RELATED"/>
    <property type="match status" value="1"/>
</dbReference>
<reference evidence="10 11" key="1">
    <citation type="submission" date="2014-11" db="EMBL/GenBank/DDBJ databases">
        <title>Genome sequence of Microbacterium mangrovi MUSC 115(T).</title>
        <authorList>
            <person name="Lee L.-H."/>
        </authorList>
    </citation>
    <scope>NUCLEOTIDE SEQUENCE [LARGE SCALE GENOMIC DNA]</scope>
    <source>
        <strain evidence="10 11">MUSC 115</strain>
    </source>
</reference>
<keyword evidence="4 9" id="KW-0808">Transferase</keyword>
<comment type="pathway">
    <text evidence="1">Carbohydrate acid metabolism.</text>
</comment>
<accession>A0A0B2A5Y6</accession>
<dbReference type="Proteomes" id="UP000031030">
    <property type="component" value="Unassembled WGS sequence"/>
</dbReference>
<evidence type="ECO:0000256" key="1">
    <source>
        <dbReference type="ARBA" id="ARBA00004761"/>
    </source>
</evidence>
<dbReference type="OrthoDB" id="9795716at2"/>
<sequence>MSANLRHIVVAGPSGSGKSSVGRALADHFGLPFIDGDDLHPAANIAKMSAGTALDDADRMPWLDIVASTLAAASEGLVVACSALARRYRDQILRGCPDAMFIELRVPAAELERRMLARSHFMPPALLRSQLEAWEPLGEDEPGASVAADQPIADVVAEAVAALED</sequence>
<dbReference type="InterPro" id="IPR006001">
    <property type="entry name" value="Therm_gnt_kin"/>
</dbReference>
<keyword evidence="7 9" id="KW-0067">ATP-binding</keyword>
<evidence type="ECO:0000256" key="6">
    <source>
        <dbReference type="ARBA" id="ARBA00022777"/>
    </source>
</evidence>
<dbReference type="GO" id="GO:0005524">
    <property type="term" value="F:ATP binding"/>
    <property type="evidence" value="ECO:0007669"/>
    <property type="project" value="UniProtKB-KW"/>
</dbReference>
<dbReference type="PANTHER" id="PTHR43442:SF3">
    <property type="entry name" value="GLUCONOKINASE-RELATED"/>
    <property type="match status" value="1"/>
</dbReference>
<dbReference type="EC" id="2.7.1.12" evidence="3 9"/>
<dbReference type="InterPro" id="IPR031322">
    <property type="entry name" value="Shikimate/glucono_kinase"/>
</dbReference>
<evidence type="ECO:0000256" key="2">
    <source>
        <dbReference type="ARBA" id="ARBA00008420"/>
    </source>
</evidence>